<keyword evidence="8" id="KW-1185">Reference proteome</keyword>
<reference evidence="7 8" key="1">
    <citation type="journal article" date="2016" name="Genome Biol. Evol.">
        <title>Divergent and convergent evolution of fungal pathogenicity.</title>
        <authorList>
            <person name="Shang Y."/>
            <person name="Xiao G."/>
            <person name="Zheng P."/>
            <person name="Cen K."/>
            <person name="Zhan S."/>
            <person name="Wang C."/>
        </authorList>
    </citation>
    <scope>NUCLEOTIDE SEQUENCE [LARGE SCALE GENOMIC DNA]</scope>
    <source>
        <strain evidence="7 8">ARSEF 7405</strain>
    </source>
</reference>
<dbReference type="GO" id="GO:0004198">
    <property type="term" value="F:calcium-dependent cysteine-type endopeptidase activity"/>
    <property type="evidence" value="ECO:0007669"/>
    <property type="project" value="InterPro"/>
</dbReference>
<dbReference type="Pfam" id="PF00648">
    <property type="entry name" value="Peptidase_C2"/>
    <property type="match status" value="1"/>
</dbReference>
<gene>
    <name evidence="7" type="ORF">AAP_04225</name>
</gene>
<feature type="active site" evidence="5">
    <location>
        <position position="202"/>
    </location>
</feature>
<dbReference type="Proteomes" id="UP000242877">
    <property type="component" value="Unassembled WGS sequence"/>
</dbReference>
<feature type="active site" evidence="5">
    <location>
        <position position="380"/>
    </location>
</feature>
<dbReference type="InterPro" id="IPR038765">
    <property type="entry name" value="Papain-like_cys_pep_sf"/>
</dbReference>
<dbReference type="SUPFAM" id="SSF49758">
    <property type="entry name" value="Calpain large subunit, middle domain (domain III)"/>
    <property type="match status" value="2"/>
</dbReference>
<dbReference type="OrthoDB" id="167576at2759"/>
<sequence>MSIHHLNLSTLESKAKQAESSISASKSQKQALDAAITAAELYLNAYRLASTQADKKRLDAKCNTLLTLAEKIKKGGKEWQSQLNLNLRSQLSLSRSRAAPQSTRQLSKREQIILLEGSKLHGAVFPPWTTQPDAKEFEKRADGSLFEDDGSELSLSEEQQEVFDGWKRPDEALRRHQACNAPGPIMIADKPIDLVQDATTDCSVVASMCAVVAHTRKHSKGPIKNNHHLFADIFPRDSKTLIPQISKSGKYILRLYFNGCYRRITIDDRLPTCIPSSTTTIHIIDRNNPSLLWPCLVEKAYLKIRGGYDFPGSNSGTDLWVLTGWIPEQIFLHDVDADLTLDEVWSRAFEAWEKGDVLVTIGTGELTEEVEKGIGLIGMHDYAVLDMRERDGRREMLVKNPWAAGVVWRGIVSEGYDGGEVDEGELERGMNRLKIGGEGDAHDDSALLPGTFWMDCEQIFQNFEHMYINWNPSLFTHREDIHFTWDLSSGDGIPGSFIDNPQFAITTGDHSGPVWLLLSKHFASDDKRQTQEDPGFISIYVFDKTGGKRVYLSTPSWRRGPFVDSPNTLLRLETPSNTTYTIVPSQHGLPKRNHNFSLSVFSNSSLALSPALNRYPYSTKLDGAWTPSTAGGNTESPNYPLNPQFSIHNPTPSCSLAIFLETTTAEIATNIKLLWSNGRRITSSFGVRDIVVDSGDYRRGCAFMEVDDLPRGTFTLICSAFKEGQTGKFKVWVNSTTECIVRQIPHEGAGRLRIEVDDAVFPAATRKGVNRILARLTVYRLTRLKVIARRKTRSRHHAPILMTIEQGQRPFSEFVTFSSNGRFDDAVSGVRIEDVDLTPEMEGVGGLWLVIERAATADGGGDDGQAEDDVIEIEMLAEQRVVVGKWRIAPEYADDLK</sequence>
<evidence type="ECO:0000313" key="8">
    <source>
        <dbReference type="Proteomes" id="UP000242877"/>
    </source>
</evidence>
<accession>A0A167XBI2</accession>
<feature type="domain" description="Calpain catalytic" evidence="6">
    <location>
        <begin position="122"/>
        <end position="472"/>
    </location>
</feature>
<dbReference type="SMART" id="SM00720">
    <property type="entry name" value="calpain_III"/>
    <property type="match status" value="1"/>
</dbReference>
<dbReference type="VEuPathDB" id="FungiDB:AAP_04225"/>
<proteinExistence type="inferred from homology"/>
<organism evidence="7 8">
    <name type="scientific">Ascosphaera apis ARSEF 7405</name>
    <dbReference type="NCBI Taxonomy" id="392613"/>
    <lineage>
        <taxon>Eukaryota</taxon>
        <taxon>Fungi</taxon>
        <taxon>Dikarya</taxon>
        <taxon>Ascomycota</taxon>
        <taxon>Pezizomycotina</taxon>
        <taxon>Eurotiomycetes</taxon>
        <taxon>Eurotiomycetidae</taxon>
        <taxon>Onygenales</taxon>
        <taxon>Ascosphaeraceae</taxon>
        <taxon>Ascosphaera</taxon>
    </lineage>
</organism>
<dbReference type="Gene3D" id="3.90.70.10">
    <property type="entry name" value="Cysteine proteinases"/>
    <property type="match status" value="1"/>
</dbReference>
<evidence type="ECO:0000313" key="7">
    <source>
        <dbReference type="EMBL" id="KZZ89874.1"/>
    </source>
</evidence>
<keyword evidence="4 5" id="KW-0788">Thiol protease</keyword>
<dbReference type="PROSITE" id="PS50203">
    <property type="entry name" value="CALPAIN_CAT"/>
    <property type="match status" value="1"/>
</dbReference>
<dbReference type="PANTHER" id="PTHR46143:SF1">
    <property type="entry name" value="CALPAIN-7"/>
    <property type="match status" value="1"/>
</dbReference>
<dbReference type="InterPro" id="IPR051297">
    <property type="entry name" value="PalB/RIM13"/>
</dbReference>
<evidence type="ECO:0000256" key="4">
    <source>
        <dbReference type="ARBA" id="ARBA00022807"/>
    </source>
</evidence>
<dbReference type="SMART" id="SM00230">
    <property type="entry name" value="CysPc"/>
    <property type="match status" value="1"/>
</dbReference>
<evidence type="ECO:0000256" key="1">
    <source>
        <dbReference type="ARBA" id="ARBA00010193"/>
    </source>
</evidence>
<evidence type="ECO:0000259" key="6">
    <source>
        <dbReference type="PROSITE" id="PS50203"/>
    </source>
</evidence>
<name>A0A167XBI2_9EURO</name>
<dbReference type="GO" id="GO:0006508">
    <property type="term" value="P:proteolysis"/>
    <property type="evidence" value="ECO:0007669"/>
    <property type="project" value="UniProtKB-KW"/>
</dbReference>
<dbReference type="InterPro" id="IPR036213">
    <property type="entry name" value="Calpain_III_sf"/>
</dbReference>
<dbReference type="PANTHER" id="PTHR46143">
    <property type="entry name" value="CALPAIN-7"/>
    <property type="match status" value="1"/>
</dbReference>
<dbReference type="AlphaFoldDB" id="A0A167XBI2"/>
<keyword evidence="2 5" id="KW-0645">Protease</keyword>
<comment type="similarity">
    <text evidence="1">Belongs to the peptidase C2 family. PalB/RIM13 subfamily.</text>
</comment>
<evidence type="ECO:0000256" key="5">
    <source>
        <dbReference type="PROSITE-ProRule" id="PRU00239"/>
    </source>
</evidence>
<protein>
    <submittedName>
        <fullName evidence="7">Calpain-like protease palB</fullName>
    </submittedName>
</protein>
<feature type="active site" evidence="5">
    <location>
        <position position="400"/>
    </location>
</feature>
<dbReference type="InterPro" id="IPR022683">
    <property type="entry name" value="Calpain_III"/>
</dbReference>
<dbReference type="InterPro" id="IPR001300">
    <property type="entry name" value="Peptidase_C2_calpain_cat"/>
</dbReference>
<dbReference type="EMBL" id="AZGZ01000019">
    <property type="protein sequence ID" value="KZZ89874.1"/>
    <property type="molecule type" value="Genomic_DNA"/>
</dbReference>
<keyword evidence="3 5" id="KW-0378">Hydrolase</keyword>
<dbReference type="Pfam" id="PF25435">
    <property type="entry name" value="PalB_C"/>
    <property type="match status" value="1"/>
</dbReference>
<dbReference type="Gene3D" id="2.60.120.380">
    <property type="match status" value="2"/>
</dbReference>
<dbReference type="CDD" id="cd00044">
    <property type="entry name" value="CysPc"/>
    <property type="match status" value="1"/>
</dbReference>
<evidence type="ECO:0000256" key="3">
    <source>
        <dbReference type="ARBA" id="ARBA00022801"/>
    </source>
</evidence>
<comment type="caution">
    <text evidence="7">The sequence shown here is derived from an EMBL/GenBank/DDBJ whole genome shotgun (WGS) entry which is preliminary data.</text>
</comment>
<dbReference type="SUPFAM" id="SSF54001">
    <property type="entry name" value="Cysteine proteinases"/>
    <property type="match status" value="1"/>
</dbReference>
<evidence type="ECO:0000256" key="2">
    <source>
        <dbReference type="ARBA" id="ARBA00022670"/>
    </source>
</evidence>